<proteinExistence type="predicted"/>
<dbReference type="InterPro" id="IPR036291">
    <property type="entry name" value="NAD(P)-bd_dom_sf"/>
</dbReference>
<organism evidence="2 3">
    <name type="scientific">Psychrobacillus mangrovi</name>
    <dbReference type="NCBI Taxonomy" id="3117745"/>
    <lineage>
        <taxon>Bacteria</taxon>
        <taxon>Bacillati</taxon>
        <taxon>Bacillota</taxon>
        <taxon>Bacilli</taxon>
        <taxon>Bacillales</taxon>
        <taxon>Bacillaceae</taxon>
        <taxon>Psychrobacillus</taxon>
    </lineage>
</organism>
<dbReference type="RefSeq" id="WP_336499126.1">
    <property type="nucleotide sequence ID" value="NZ_JBAWSY010000022.1"/>
</dbReference>
<accession>A0ABU8FBC3</accession>
<dbReference type="InterPro" id="IPR016040">
    <property type="entry name" value="NAD(P)-bd_dom"/>
</dbReference>
<keyword evidence="3" id="KW-1185">Reference proteome</keyword>
<gene>
    <name evidence="2" type="ORF">WAX74_18300</name>
</gene>
<dbReference type="Pfam" id="PF13460">
    <property type="entry name" value="NAD_binding_10"/>
    <property type="match status" value="1"/>
</dbReference>
<evidence type="ECO:0000259" key="1">
    <source>
        <dbReference type="Pfam" id="PF13460"/>
    </source>
</evidence>
<evidence type="ECO:0000313" key="2">
    <source>
        <dbReference type="EMBL" id="MEI4771580.1"/>
    </source>
</evidence>
<feature type="domain" description="NAD(P)-binding" evidence="1">
    <location>
        <begin position="7"/>
        <end position="191"/>
    </location>
</feature>
<protein>
    <submittedName>
        <fullName evidence="2">NAD(P)H-binding protein</fullName>
    </submittedName>
</protein>
<name>A0ABU8FBC3_9BACI</name>
<dbReference type="PANTHER" id="PTHR43355">
    <property type="entry name" value="FLAVIN REDUCTASE (NADPH)"/>
    <property type="match status" value="1"/>
</dbReference>
<evidence type="ECO:0000313" key="3">
    <source>
        <dbReference type="Proteomes" id="UP001364890"/>
    </source>
</evidence>
<comment type="caution">
    <text evidence="2">The sequence shown here is derived from an EMBL/GenBank/DDBJ whole genome shotgun (WGS) entry which is preliminary data.</text>
</comment>
<sequence length="207" mass="22772">MKIALFGATGRVGGEILSLLLKNNHYVTVLVRNPEKLKPHVNLTVIKGNARVKSDIEKTLDSVDGVISALNTDQTTVLTEAIAHIISIMEKQNIKRIVTIGTGGILSSRVNPELLRYQSSESKQKSTVAAKEHHKVYDMLKETLLDWTIICPTYLPTGATTNAFIIERDRLPIGAVQTTTGDTALFAYKELMESNHIGHRVGIMSPK</sequence>
<dbReference type="EMBL" id="JBAWSY010000022">
    <property type="protein sequence ID" value="MEI4771580.1"/>
    <property type="molecule type" value="Genomic_DNA"/>
</dbReference>
<dbReference type="Gene3D" id="3.40.50.720">
    <property type="entry name" value="NAD(P)-binding Rossmann-like Domain"/>
    <property type="match status" value="1"/>
</dbReference>
<reference evidence="2 3" key="1">
    <citation type="submission" date="2024-01" db="EMBL/GenBank/DDBJ databases">
        <title>Seven novel Bacillus-like species.</title>
        <authorList>
            <person name="Liu G."/>
        </authorList>
    </citation>
    <scope>NUCLEOTIDE SEQUENCE [LARGE SCALE GENOMIC DNA]</scope>
    <source>
        <strain evidence="2 3">FJAT-51614</strain>
    </source>
</reference>
<dbReference type="PANTHER" id="PTHR43355:SF2">
    <property type="entry name" value="FLAVIN REDUCTASE (NADPH)"/>
    <property type="match status" value="1"/>
</dbReference>
<dbReference type="Proteomes" id="UP001364890">
    <property type="component" value="Unassembled WGS sequence"/>
</dbReference>
<dbReference type="InterPro" id="IPR051606">
    <property type="entry name" value="Polyketide_Oxido-like"/>
</dbReference>
<dbReference type="SUPFAM" id="SSF51735">
    <property type="entry name" value="NAD(P)-binding Rossmann-fold domains"/>
    <property type="match status" value="1"/>
</dbReference>